<evidence type="ECO:0000313" key="3">
    <source>
        <dbReference type="Proteomes" id="UP000709295"/>
    </source>
</evidence>
<sequence>MLVDFNFSADGNVVCIDESSRGQTAVVSISSQHMRKMYQRFPELLLMDCTHKTN</sequence>
<gene>
    <name evidence="2" type="ORF">JG688_00014938</name>
</gene>
<reference evidence="2" key="1">
    <citation type="submission" date="2021-01" db="EMBL/GenBank/DDBJ databases">
        <title>Phytophthora aleatoria, a newly-described species from Pinus radiata is distinct from Phytophthora cactorum isolates based on comparative genomics.</title>
        <authorList>
            <person name="Mcdougal R."/>
            <person name="Panda P."/>
            <person name="Williams N."/>
            <person name="Studholme D.J."/>
        </authorList>
    </citation>
    <scope>NUCLEOTIDE SEQUENCE</scope>
    <source>
        <strain evidence="2">NZFS 4037</strain>
    </source>
</reference>
<organism evidence="2 3">
    <name type="scientific">Phytophthora aleatoria</name>
    <dbReference type="NCBI Taxonomy" id="2496075"/>
    <lineage>
        <taxon>Eukaryota</taxon>
        <taxon>Sar</taxon>
        <taxon>Stramenopiles</taxon>
        <taxon>Oomycota</taxon>
        <taxon>Peronosporomycetes</taxon>
        <taxon>Peronosporales</taxon>
        <taxon>Peronosporaceae</taxon>
        <taxon>Phytophthora</taxon>
    </lineage>
</organism>
<comment type="caution">
    <text evidence="2">The sequence shown here is derived from an EMBL/GenBank/DDBJ whole genome shotgun (WGS) entry which is preliminary data.</text>
</comment>
<protein>
    <recommendedName>
        <fullName evidence="1">ZSWIM1/3 RNaseH-like domain-containing protein</fullName>
    </recommendedName>
</protein>
<feature type="domain" description="ZSWIM1/3 RNaseH-like" evidence="1">
    <location>
        <begin position="5"/>
        <end position="54"/>
    </location>
</feature>
<evidence type="ECO:0000259" key="1">
    <source>
        <dbReference type="Pfam" id="PF21056"/>
    </source>
</evidence>
<evidence type="ECO:0000313" key="2">
    <source>
        <dbReference type="EMBL" id="KAG6948806.1"/>
    </source>
</evidence>
<dbReference type="Proteomes" id="UP000709295">
    <property type="component" value="Unassembled WGS sequence"/>
</dbReference>
<accession>A0A8J5IUA2</accession>
<dbReference type="Pfam" id="PF21056">
    <property type="entry name" value="ZSWIM1-3_RNaseH-like"/>
    <property type="match status" value="1"/>
</dbReference>
<name>A0A8J5IUA2_9STRA</name>
<feature type="non-terminal residue" evidence="2">
    <location>
        <position position="54"/>
    </location>
</feature>
<proteinExistence type="predicted"/>
<keyword evidence="3" id="KW-1185">Reference proteome</keyword>
<dbReference type="EMBL" id="JAENGY010001506">
    <property type="protein sequence ID" value="KAG6948806.1"/>
    <property type="molecule type" value="Genomic_DNA"/>
</dbReference>
<dbReference type="InterPro" id="IPR048324">
    <property type="entry name" value="ZSWIM1-3_RNaseH-like"/>
</dbReference>
<dbReference type="AlphaFoldDB" id="A0A8J5IUA2"/>